<keyword evidence="1" id="KW-0812">Transmembrane</keyword>
<dbReference type="OrthoDB" id="4418870at2"/>
<evidence type="ECO:0000313" key="2">
    <source>
        <dbReference type="EMBL" id="PFG28305.1"/>
    </source>
</evidence>
<dbReference type="Proteomes" id="UP000221653">
    <property type="component" value="Unassembled WGS sequence"/>
</dbReference>
<dbReference type="EMBL" id="PDJF01000001">
    <property type="protein sequence ID" value="PFG28305.1"/>
    <property type="molecule type" value="Genomic_DNA"/>
</dbReference>
<sequence>MQEHTYTSWGVRDGDTPLYLGDGPDVLGIFNLERATVMGAPWALKVDDKQSAKATLADGRTFLLNGNLTKDKKLRADIAGRVFMFINENSSNWIIEDATGTKIAQFSGANRGVRKAILEIVPENPEQQVELTPEELAALSWFARIILESRLGRSSMMLIVTLVAASILAILALFV</sequence>
<protein>
    <submittedName>
        <fullName evidence="2">Uncharacterized protein</fullName>
    </submittedName>
</protein>
<comment type="caution">
    <text evidence="2">The sequence shown here is derived from an EMBL/GenBank/DDBJ whole genome shotgun (WGS) entry which is preliminary data.</text>
</comment>
<name>A0A2A9DQ61_9CORY</name>
<proteinExistence type="predicted"/>
<evidence type="ECO:0000313" key="3">
    <source>
        <dbReference type="Proteomes" id="UP000221653"/>
    </source>
</evidence>
<feature type="transmembrane region" description="Helical" evidence="1">
    <location>
        <begin position="156"/>
        <end position="174"/>
    </location>
</feature>
<dbReference type="AlphaFoldDB" id="A0A2A9DQ61"/>
<dbReference type="STRING" id="1724.GCA_001044175_01314"/>
<dbReference type="RefSeq" id="WP_048379498.1">
    <property type="nucleotide sequence ID" value="NZ_LDYE01000003.1"/>
</dbReference>
<evidence type="ECO:0000256" key="1">
    <source>
        <dbReference type="SAM" id="Phobius"/>
    </source>
</evidence>
<accession>A0A2A9DQ61</accession>
<reference evidence="2 3" key="1">
    <citation type="submission" date="2017-10" db="EMBL/GenBank/DDBJ databases">
        <title>Sequencing the genomes of 1000 actinobacteria strains.</title>
        <authorList>
            <person name="Klenk H.-P."/>
        </authorList>
    </citation>
    <scope>NUCLEOTIDE SEQUENCE [LARGE SCALE GENOMIC DNA]</scope>
    <source>
        <strain evidence="2 3">DSM 20688</strain>
    </source>
</reference>
<keyword evidence="1" id="KW-0472">Membrane</keyword>
<organism evidence="2 3">
    <name type="scientific">Corynebacterium renale</name>
    <dbReference type="NCBI Taxonomy" id="1724"/>
    <lineage>
        <taxon>Bacteria</taxon>
        <taxon>Bacillati</taxon>
        <taxon>Actinomycetota</taxon>
        <taxon>Actinomycetes</taxon>
        <taxon>Mycobacteriales</taxon>
        <taxon>Corynebacteriaceae</taxon>
        <taxon>Corynebacterium</taxon>
    </lineage>
</organism>
<keyword evidence="1" id="KW-1133">Transmembrane helix</keyword>
<keyword evidence="3" id="KW-1185">Reference proteome</keyword>
<gene>
    <name evidence="2" type="ORF">ATK06_1408</name>
</gene>